<evidence type="ECO:0000313" key="2">
    <source>
        <dbReference type="EMBL" id="KAA5542878.1"/>
    </source>
</evidence>
<dbReference type="Proteomes" id="UP000323426">
    <property type="component" value="Unassembled WGS sequence"/>
</dbReference>
<evidence type="ECO:0000313" key="3">
    <source>
        <dbReference type="Proteomes" id="UP000323426"/>
    </source>
</evidence>
<sequence>MEDKNKNIDTDTIKGGTKRANQAGNLGDDVPNETDNVLRMGAAALTGMGAESQVERMSSGGDSFRAIGGSEGYTGDDTSGGGADPYYDENEDEEGSGTGSGVGAGAGRPGGGTGNDLAGEEGYDREADGGGGAGMGAGGLRRGDSNRPDTSASPGGLGSEE</sequence>
<protein>
    <submittedName>
        <fullName evidence="2">Uncharacterized protein</fullName>
    </submittedName>
</protein>
<gene>
    <name evidence="2" type="ORF">F0145_18235</name>
</gene>
<proteinExistence type="predicted"/>
<feature type="compositionally biased region" description="Acidic residues" evidence="1">
    <location>
        <begin position="86"/>
        <end position="95"/>
    </location>
</feature>
<keyword evidence="3" id="KW-1185">Reference proteome</keyword>
<accession>A0A5M6D5U8</accession>
<feature type="region of interest" description="Disordered" evidence="1">
    <location>
        <begin position="1"/>
        <end position="34"/>
    </location>
</feature>
<dbReference type="AlphaFoldDB" id="A0A5M6D5U8"/>
<comment type="caution">
    <text evidence="2">The sequence shown here is derived from an EMBL/GenBank/DDBJ whole genome shotgun (WGS) entry which is preliminary data.</text>
</comment>
<feature type="compositionally biased region" description="Gly residues" evidence="1">
    <location>
        <begin position="96"/>
        <end position="114"/>
    </location>
</feature>
<reference evidence="2 3" key="1">
    <citation type="submission" date="2019-09" db="EMBL/GenBank/DDBJ databases">
        <title>Genome sequence and assembly of Adhaeribacter sp.</title>
        <authorList>
            <person name="Chhetri G."/>
        </authorList>
    </citation>
    <scope>NUCLEOTIDE SEQUENCE [LARGE SCALE GENOMIC DNA]</scope>
    <source>
        <strain evidence="2 3">DK36</strain>
    </source>
</reference>
<dbReference type="RefSeq" id="WP_150090590.1">
    <property type="nucleotide sequence ID" value="NZ_VWSF01000016.1"/>
</dbReference>
<organism evidence="2 3">
    <name type="scientific">Adhaeribacter rhizoryzae</name>
    <dbReference type="NCBI Taxonomy" id="2607907"/>
    <lineage>
        <taxon>Bacteria</taxon>
        <taxon>Pseudomonadati</taxon>
        <taxon>Bacteroidota</taxon>
        <taxon>Cytophagia</taxon>
        <taxon>Cytophagales</taxon>
        <taxon>Hymenobacteraceae</taxon>
        <taxon>Adhaeribacter</taxon>
    </lineage>
</organism>
<feature type="compositionally biased region" description="Gly residues" evidence="1">
    <location>
        <begin position="129"/>
        <end position="140"/>
    </location>
</feature>
<feature type="region of interest" description="Disordered" evidence="1">
    <location>
        <begin position="49"/>
        <end position="161"/>
    </location>
</feature>
<feature type="compositionally biased region" description="Basic and acidic residues" evidence="1">
    <location>
        <begin position="1"/>
        <end position="12"/>
    </location>
</feature>
<dbReference type="EMBL" id="VWSF01000016">
    <property type="protein sequence ID" value="KAA5542878.1"/>
    <property type="molecule type" value="Genomic_DNA"/>
</dbReference>
<name>A0A5M6D5U8_9BACT</name>
<evidence type="ECO:0000256" key="1">
    <source>
        <dbReference type="SAM" id="MobiDB-lite"/>
    </source>
</evidence>